<name>A0A2P2MMA4_RHIMU</name>
<sequence>MSASLRGFGTAVHMRTRSKERKVKKRTMIPVAITKPIVAQA</sequence>
<evidence type="ECO:0000256" key="1">
    <source>
        <dbReference type="SAM" id="MobiDB-lite"/>
    </source>
</evidence>
<reference evidence="2" key="1">
    <citation type="submission" date="2018-02" db="EMBL/GenBank/DDBJ databases">
        <title>Rhizophora mucronata_Transcriptome.</title>
        <authorList>
            <person name="Meera S.P."/>
            <person name="Sreeshan A."/>
            <person name="Augustine A."/>
        </authorList>
    </citation>
    <scope>NUCLEOTIDE SEQUENCE</scope>
    <source>
        <tissue evidence="2">Leaf</tissue>
    </source>
</reference>
<feature type="compositionally biased region" description="Basic residues" evidence="1">
    <location>
        <begin position="14"/>
        <end position="24"/>
    </location>
</feature>
<dbReference type="AlphaFoldDB" id="A0A2P2MMA4"/>
<evidence type="ECO:0000313" key="2">
    <source>
        <dbReference type="EMBL" id="MBX31343.1"/>
    </source>
</evidence>
<feature type="region of interest" description="Disordered" evidence="1">
    <location>
        <begin position="1"/>
        <end position="24"/>
    </location>
</feature>
<protein>
    <submittedName>
        <fullName evidence="2">Uncharacterized protein</fullName>
    </submittedName>
</protein>
<accession>A0A2P2MMA4</accession>
<dbReference type="EMBL" id="GGEC01050859">
    <property type="protein sequence ID" value="MBX31343.1"/>
    <property type="molecule type" value="Transcribed_RNA"/>
</dbReference>
<proteinExistence type="predicted"/>
<organism evidence="2">
    <name type="scientific">Rhizophora mucronata</name>
    <name type="common">Asiatic mangrove</name>
    <dbReference type="NCBI Taxonomy" id="61149"/>
    <lineage>
        <taxon>Eukaryota</taxon>
        <taxon>Viridiplantae</taxon>
        <taxon>Streptophyta</taxon>
        <taxon>Embryophyta</taxon>
        <taxon>Tracheophyta</taxon>
        <taxon>Spermatophyta</taxon>
        <taxon>Magnoliopsida</taxon>
        <taxon>eudicotyledons</taxon>
        <taxon>Gunneridae</taxon>
        <taxon>Pentapetalae</taxon>
        <taxon>rosids</taxon>
        <taxon>fabids</taxon>
        <taxon>Malpighiales</taxon>
        <taxon>Rhizophoraceae</taxon>
        <taxon>Rhizophora</taxon>
    </lineage>
</organism>